<feature type="transmembrane region" description="Helical" evidence="4">
    <location>
        <begin position="156"/>
        <end position="176"/>
    </location>
</feature>
<evidence type="ECO:0000256" key="4">
    <source>
        <dbReference type="SAM" id="Phobius"/>
    </source>
</evidence>
<evidence type="ECO:0000259" key="5">
    <source>
        <dbReference type="PROSITE" id="PS51371"/>
    </source>
</evidence>
<dbReference type="InterPro" id="IPR046342">
    <property type="entry name" value="CBS_dom_sf"/>
</dbReference>
<protein>
    <submittedName>
        <fullName evidence="6">CBS domain-containing protein</fullName>
    </submittedName>
</protein>
<proteinExistence type="predicted"/>
<dbReference type="EMBL" id="RDRB01000011">
    <property type="protein sequence ID" value="ROT97772.1"/>
    <property type="molecule type" value="Genomic_DNA"/>
</dbReference>
<dbReference type="SMART" id="SM00116">
    <property type="entry name" value="CBS"/>
    <property type="match status" value="2"/>
</dbReference>
<dbReference type="Proteomes" id="UP000268016">
    <property type="component" value="Unassembled WGS sequence"/>
</dbReference>
<dbReference type="PROSITE" id="PS51371">
    <property type="entry name" value="CBS"/>
    <property type="match status" value="2"/>
</dbReference>
<evidence type="ECO:0000313" key="6">
    <source>
        <dbReference type="EMBL" id="ROT97772.1"/>
    </source>
</evidence>
<sequence length="179" mass="19964">MAQSTERPGSRLMDRAEYAAKPRPLTRGPDATVAEAVAAMSDRNYGCVVVVDGDDRVTGIVTERDVMNKLVGKGLDPNTTRLSDIMTRDPRLAKETDQMLDWLRIMSNERFRRLPVVDEQGRIKAIFTQGDFVSYTWPDLMQQMKTVAKAQIASNFHYVLIGGGILIYVLAMIVVLNGT</sequence>
<dbReference type="PANTHER" id="PTHR43080:SF2">
    <property type="entry name" value="CBS DOMAIN-CONTAINING PROTEIN"/>
    <property type="match status" value="1"/>
</dbReference>
<dbReference type="RefSeq" id="WP_123643779.1">
    <property type="nucleotide sequence ID" value="NZ_ML119091.1"/>
</dbReference>
<evidence type="ECO:0000256" key="2">
    <source>
        <dbReference type="PROSITE-ProRule" id="PRU00703"/>
    </source>
</evidence>
<dbReference type="InterPro" id="IPR000644">
    <property type="entry name" value="CBS_dom"/>
</dbReference>
<evidence type="ECO:0000256" key="3">
    <source>
        <dbReference type="SAM" id="MobiDB-lite"/>
    </source>
</evidence>
<keyword evidence="4" id="KW-1133">Transmembrane helix</keyword>
<feature type="domain" description="CBS" evidence="5">
    <location>
        <begin position="86"/>
        <end position="146"/>
    </location>
</feature>
<accession>A0A3N2QRD7</accession>
<feature type="compositionally biased region" description="Basic and acidic residues" evidence="3">
    <location>
        <begin position="8"/>
        <end position="20"/>
    </location>
</feature>
<keyword evidence="4" id="KW-0812">Transmembrane</keyword>
<reference evidence="6 7" key="1">
    <citation type="submission" date="2018-10" db="EMBL/GenBank/DDBJ databases">
        <title>Histidinibacterium lentulum gen. nov., sp. nov., a marine bacterium from the culture broth of Picochlorum sp. 122.</title>
        <authorList>
            <person name="Wang G."/>
        </authorList>
    </citation>
    <scope>NUCLEOTIDE SEQUENCE [LARGE SCALE GENOMIC DNA]</scope>
    <source>
        <strain evidence="6 7">B17</strain>
    </source>
</reference>
<dbReference type="SUPFAM" id="SSF54631">
    <property type="entry name" value="CBS-domain pair"/>
    <property type="match status" value="1"/>
</dbReference>
<gene>
    <name evidence="6" type="ORF">EAT49_18385</name>
</gene>
<keyword evidence="1 2" id="KW-0129">CBS domain</keyword>
<dbReference type="InterPro" id="IPR051257">
    <property type="entry name" value="Diverse_CBS-Domain"/>
</dbReference>
<keyword evidence="7" id="KW-1185">Reference proteome</keyword>
<feature type="region of interest" description="Disordered" evidence="3">
    <location>
        <begin position="1"/>
        <end position="28"/>
    </location>
</feature>
<comment type="caution">
    <text evidence="6">The sequence shown here is derived from an EMBL/GenBank/DDBJ whole genome shotgun (WGS) entry which is preliminary data.</text>
</comment>
<dbReference type="AlphaFoldDB" id="A0A3N2QRD7"/>
<dbReference type="Gene3D" id="3.10.580.10">
    <property type="entry name" value="CBS-domain"/>
    <property type="match status" value="1"/>
</dbReference>
<dbReference type="OrthoDB" id="9807125at2"/>
<evidence type="ECO:0000256" key="1">
    <source>
        <dbReference type="ARBA" id="ARBA00023122"/>
    </source>
</evidence>
<dbReference type="Pfam" id="PF00571">
    <property type="entry name" value="CBS"/>
    <property type="match status" value="2"/>
</dbReference>
<organism evidence="6 7">
    <name type="scientific">Histidinibacterium lentulum</name>
    <dbReference type="NCBI Taxonomy" id="2480588"/>
    <lineage>
        <taxon>Bacteria</taxon>
        <taxon>Pseudomonadati</taxon>
        <taxon>Pseudomonadota</taxon>
        <taxon>Alphaproteobacteria</taxon>
        <taxon>Rhodobacterales</taxon>
        <taxon>Paracoccaceae</taxon>
        <taxon>Histidinibacterium</taxon>
    </lineage>
</organism>
<evidence type="ECO:0000313" key="7">
    <source>
        <dbReference type="Proteomes" id="UP000268016"/>
    </source>
</evidence>
<keyword evidence="4" id="KW-0472">Membrane</keyword>
<feature type="domain" description="CBS" evidence="5">
    <location>
        <begin position="20"/>
        <end position="77"/>
    </location>
</feature>
<dbReference type="PANTHER" id="PTHR43080">
    <property type="entry name" value="CBS DOMAIN-CONTAINING PROTEIN CBSX3, MITOCHONDRIAL"/>
    <property type="match status" value="1"/>
</dbReference>
<name>A0A3N2QRD7_9RHOB</name>